<dbReference type="STRING" id="1884381.SAMN05518846_101166"/>
<dbReference type="InterPro" id="IPR036291">
    <property type="entry name" value="NAD(P)-bd_dom_sf"/>
</dbReference>
<sequence length="269" mass="29063">MSIAITGANGKLGTLILSHLLDHIPARDIIACVRNPQAMHAYQARGADIRFCDYDQPASLAHAFQGVSQLLLISSPILDNAARLQQHSQVIAAAKQASVSHILYTGFAFPAPGASSLADLHLATEQAILDTGIPFTFLRNALYMDFVGSLPLHSAVANGCLTVPPGDWRFNAVSRADLAKGIAAVLAEPKKHLNKTYELTASHPWTFHDLTAALSELSGKPLVLQENPEMESWLYGFLLQINTSSVSRGLEQLLGHPTTVLKESIRPFL</sequence>
<feature type="domain" description="NmrA-like" evidence="1">
    <location>
        <begin position="3"/>
        <end position="228"/>
    </location>
</feature>
<dbReference type="InterPro" id="IPR008030">
    <property type="entry name" value="NmrA-like"/>
</dbReference>
<dbReference type="EMBL" id="FORT01000001">
    <property type="protein sequence ID" value="SFI78930.1"/>
    <property type="molecule type" value="Genomic_DNA"/>
</dbReference>
<gene>
    <name evidence="2" type="ORF">SAMN05518846_101166</name>
</gene>
<dbReference type="PANTHER" id="PTHR47129:SF1">
    <property type="entry name" value="NMRA-LIKE DOMAIN-CONTAINING PROTEIN"/>
    <property type="match status" value="1"/>
</dbReference>
<proteinExistence type="predicted"/>
<dbReference type="Gene3D" id="3.90.25.10">
    <property type="entry name" value="UDP-galactose 4-epimerase, domain 1"/>
    <property type="match status" value="1"/>
</dbReference>
<reference evidence="3" key="1">
    <citation type="submission" date="2016-10" db="EMBL/GenBank/DDBJ databases">
        <authorList>
            <person name="Varghese N."/>
            <person name="Submissions S."/>
        </authorList>
    </citation>
    <scope>NUCLEOTIDE SEQUENCE [LARGE SCALE GENOMIC DNA]</scope>
    <source>
        <strain evidence="3">OK042</strain>
    </source>
</reference>
<dbReference type="Gene3D" id="3.40.50.720">
    <property type="entry name" value="NAD(P)-binding Rossmann-like Domain"/>
    <property type="match status" value="1"/>
</dbReference>
<dbReference type="AlphaFoldDB" id="A0A1I3L2I1"/>
<name>A0A1I3L2I1_9BACL</name>
<evidence type="ECO:0000313" key="3">
    <source>
        <dbReference type="Proteomes" id="UP000198915"/>
    </source>
</evidence>
<evidence type="ECO:0000259" key="1">
    <source>
        <dbReference type="Pfam" id="PF05368"/>
    </source>
</evidence>
<dbReference type="SUPFAM" id="SSF51735">
    <property type="entry name" value="NAD(P)-binding Rossmann-fold domains"/>
    <property type="match status" value="1"/>
</dbReference>
<keyword evidence="3" id="KW-1185">Reference proteome</keyword>
<dbReference type="RefSeq" id="WP_092266061.1">
    <property type="nucleotide sequence ID" value="NZ_FORT01000001.1"/>
</dbReference>
<accession>A0A1I3L2I1</accession>
<evidence type="ECO:0000313" key="2">
    <source>
        <dbReference type="EMBL" id="SFI78930.1"/>
    </source>
</evidence>
<dbReference type="PANTHER" id="PTHR47129">
    <property type="entry name" value="QUINONE OXIDOREDUCTASE 2"/>
    <property type="match status" value="1"/>
</dbReference>
<dbReference type="Pfam" id="PF05368">
    <property type="entry name" value="NmrA"/>
    <property type="match status" value="1"/>
</dbReference>
<dbReference type="InterPro" id="IPR052718">
    <property type="entry name" value="NmrA-type_oxidoreductase"/>
</dbReference>
<protein>
    <submittedName>
        <fullName evidence="2">NAD(P)H dehydrogenase (Quinone)</fullName>
    </submittedName>
</protein>
<organism evidence="2 3">
    <name type="scientific">Brevibacillus centrosporus</name>
    <dbReference type="NCBI Taxonomy" id="54910"/>
    <lineage>
        <taxon>Bacteria</taxon>
        <taxon>Bacillati</taxon>
        <taxon>Bacillota</taxon>
        <taxon>Bacilli</taxon>
        <taxon>Bacillales</taxon>
        <taxon>Paenibacillaceae</taxon>
        <taxon>Brevibacillus</taxon>
    </lineage>
</organism>
<dbReference type="Proteomes" id="UP000198915">
    <property type="component" value="Unassembled WGS sequence"/>
</dbReference>